<reference evidence="2 3" key="1">
    <citation type="submission" date="2016-07" db="EMBL/GenBank/DDBJ databases">
        <title>Draft genome of the white-rot fungus Obba rivulosa 3A-2.</title>
        <authorList>
            <consortium name="DOE Joint Genome Institute"/>
            <person name="Miettinen O."/>
            <person name="Riley R."/>
            <person name="Acob R."/>
            <person name="Barry K."/>
            <person name="Cullen D."/>
            <person name="De Vries R."/>
            <person name="Hainaut M."/>
            <person name="Hatakka A."/>
            <person name="Henrissat B."/>
            <person name="Hilden K."/>
            <person name="Kuo R."/>
            <person name="Labutti K."/>
            <person name="Lipzen A."/>
            <person name="Makela M.R."/>
            <person name="Sandor L."/>
            <person name="Spatafora J.W."/>
            <person name="Grigoriev I.V."/>
            <person name="Hibbett D.S."/>
        </authorList>
    </citation>
    <scope>NUCLEOTIDE SEQUENCE [LARGE SCALE GENOMIC DNA]</scope>
    <source>
        <strain evidence="2 3">3A-2</strain>
    </source>
</reference>
<name>A0A8E2ANW4_9APHY</name>
<organism evidence="2 3">
    <name type="scientific">Obba rivulosa</name>
    <dbReference type="NCBI Taxonomy" id="1052685"/>
    <lineage>
        <taxon>Eukaryota</taxon>
        <taxon>Fungi</taxon>
        <taxon>Dikarya</taxon>
        <taxon>Basidiomycota</taxon>
        <taxon>Agaricomycotina</taxon>
        <taxon>Agaricomycetes</taxon>
        <taxon>Polyporales</taxon>
        <taxon>Gelatoporiaceae</taxon>
        <taxon>Obba</taxon>
    </lineage>
</organism>
<dbReference type="OrthoDB" id="3261349at2759"/>
<protein>
    <recommendedName>
        <fullName evidence="4">Secreted protein</fullName>
    </recommendedName>
</protein>
<feature type="signal peptide" evidence="1">
    <location>
        <begin position="1"/>
        <end position="19"/>
    </location>
</feature>
<feature type="chain" id="PRO_5035001383" description="Secreted protein" evidence="1">
    <location>
        <begin position="20"/>
        <end position="81"/>
    </location>
</feature>
<gene>
    <name evidence="2" type="ORF">OBBRIDRAFT_313461</name>
</gene>
<sequence>MVMLHVVNITVILVGVPTAKESCTNLMNAMSSVLISRLILNLRDSDHRALHISSGIDKSGGSPTVGTISFRLVDTTTHDEA</sequence>
<accession>A0A8E2ANW4</accession>
<dbReference type="Proteomes" id="UP000250043">
    <property type="component" value="Unassembled WGS sequence"/>
</dbReference>
<evidence type="ECO:0000313" key="2">
    <source>
        <dbReference type="EMBL" id="OCH85427.1"/>
    </source>
</evidence>
<evidence type="ECO:0008006" key="4">
    <source>
        <dbReference type="Google" id="ProtNLM"/>
    </source>
</evidence>
<dbReference type="AlphaFoldDB" id="A0A8E2ANW4"/>
<evidence type="ECO:0000256" key="1">
    <source>
        <dbReference type="SAM" id="SignalP"/>
    </source>
</evidence>
<dbReference type="EMBL" id="KV722584">
    <property type="protein sequence ID" value="OCH85427.1"/>
    <property type="molecule type" value="Genomic_DNA"/>
</dbReference>
<evidence type="ECO:0000313" key="3">
    <source>
        <dbReference type="Proteomes" id="UP000250043"/>
    </source>
</evidence>
<proteinExistence type="predicted"/>
<keyword evidence="3" id="KW-1185">Reference proteome</keyword>
<keyword evidence="1" id="KW-0732">Signal</keyword>